<keyword evidence="4" id="KW-1185">Reference proteome</keyword>
<dbReference type="PANTHER" id="PTHR43566:SF1">
    <property type="entry name" value="AAA+ ATPASE DOMAIN-CONTAINING PROTEIN"/>
    <property type="match status" value="1"/>
</dbReference>
<dbReference type="GO" id="GO:0005524">
    <property type="term" value="F:ATP binding"/>
    <property type="evidence" value="ECO:0007669"/>
    <property type="project" value="UniProtKB-KW"/>
</dbReference>
<evidence type="ECO:0000313" key="4">
    <source>
        <dbReference type="Proteomes" id="UP001594351"/>
    </source>
</evidence>
<dbReference type="Gene3D" id="3.40.50.300">
    <property type="entry name" value="P-loop containing nucleotide triphosphate hydrolases"/>
    <property type="match status" value="1"/>
</dbReference>
<dbReference type="Pfam" id="PF13635">
    <property type="entry name" value="DUF4143"/>
    <property type="match status" value="1"/>
</dbReference>
<dbReference type="InterPro" id="IPR041682">
    <property type="entry name" value="AAA_14"/>
</dbReference>
<accession>A0ABV6YTR2</accession>
<dbReference type="InterPro" id="IPR027417">
    <property type="entry name" value="P-loop_NTPase"/>
</dbReference>
<gene>
    <name evidence="3" type="ORF">ACFL27_05215</name>
</gene>
<dbReference type="EMBL" id="JBHPBY010000047">
    <property type="protein sequence ID" value="MFC1849590.1"/>
    <property type="molecule type" value="Genomic_DNA"/>
</dbReference>
<dbReference type="InterPro" id="IPR025420">
    <property type="entry name" value="DUF4143"/>
</dbReference>
<dbReference type="SUPFAM" id="SSF52540">
    <property type="entry name" value="P-loop containing nucleoside triphosphate hydrolases"/>
    <property type="match status" value="1"/>
</dbReference>
<reference evidence="3 4" key="1">
    <citation type="submission" date="2024-09" db="EMBL/GenBank/DDBJ databases">
        <title>Laminarin stimulates single cell rates of sulfate reduction while oxygen inhibits transcriptomic activity in coastal marine sediment.</title>
        <authorList>
            <person name="Lindsay M."/>
            <person name="Orcutt B."/>
            <person name="Emerson D."/>
            <person name="Stepanauskas R."/>
            <person name="D'Angelo T."/>
        </authorList>
    </citation>
    <scope>NUCLEOTIDE SEQUENCE [LARGE SCALE GENOMIC DNA]</scope>
    <source>
        <strain evidence="3">SAG AM-311-K15</strain>
    </source>
</reference>
<evidence type="ECO:0000259" key="1">
    <source>
        <dbReference type="Pfam" id="PF13173"/>
    </source>
</evidence>
<feature type="domain" description="AAA" evidence="1">
    <location>
        <begin position="4"/>
        <end position="135"/>
    </location>
</feature>
<keyword evidence="3" id="KW-0067">ATP-binding</keyword>
<dbReference type="PANTHER" id="PTHR43566">
    <property type="entry name" value="CONSERVED PROTEIN"/>
    <property type="match status" value="1"/>
</dbReference>
<sequence length="391" mass="46005">MDKKQISLIIGARQVGKTTLMKQLENKLASQGKRTYFLTLEDKRIRTMLSQSPDLLFQLIPPLTNGERIILFIDEIQYLDDPSNFLKLHYDQHSAQIKLIVSGSSSFYIDQKFRDSLAGRKRIFEMSTLSFEEMLKFMDRDDLVPLYRDREVPYIHLDELRNLLYEYLLYGGYPEVVLERDPDEKQVILRELATSYVKKDATDARLSFPEVYLNLMNILAGQIGGLLNSNKISSLAGIDIKTVNSYLYVMRKSCHITIVRPFSENVKKELKKMPKVYFNDLGLRNHFVTNFIPIGLRQDQGALLENYFFIVLKEAFHEDEIRFWRTQKKQEVDFIIEPHSPFCRAFEVKFTRDQFNAKKYRYFKQKYPHIPLTLVTLDNIHEVDLSRKAIK</sequence>
<proteinExistence type="predicted"/>
<feature type="domain" description="DUF4143" evidence="2">
    <location>
        <begin position="213"/>
        <end position="350"/>
    </location>
</feature>
<name>A0ABV6YTR2_UNCC1</name>
<comment type="caution">
    <text evidence="3">The sequence shown here is derived from an EMBL/GenBank/DDBJ whole genome shotgun (WGS) entry which is preliminary data.</text>
</comment>
<evidence type="ECO:0000259" key="2">
    <source>
        <dbReference type="Pfam" id="PF13635"/>
    </source>
</evidence>
<evidence type="ECO:0000313" key="3">
    <source>
        <dbReference type="EMBL" id="MFC1849590.1"/>
    </source>
</evidence>
<protein>
    <submittedName>
        <fullName evidence="3">ATP-binding protein</fullName>
    </submittedName>
</protein>
<keyword evidence="3" id="KW-0547">Nucleotide-binding</keyword>
<dbReference type="Proteomes" id="UP001594351">
    <property type="component" value="Unassembled WGS sequence"/>
</dbReference>
<organism evidence="3 4">
    <name type="scientific">candidate division CSSED10-310 bacterium</name>
    <dbReference type="NCBI Taxonomy" id="2855610"/>
    <lineage>
        <taxon>Bacteria</taxon>
        <taxon>Bacteria division CSSED10-310</taxon>
    </lineage>
</organism>
<dbReference type="Pfam" id="PF13173">
    <property type="entry name" value="AAA_14"/>
    <property type="match status" value="1"/>
</dbReference>